<keyword evidence="2" id="KW-1185">Reference proteome</keyword>
<organism evidence="1 2">
    <name type="scientific">Dallia pectoralis</name>
    <name type="common">Alaska blackfish</name>
    <dbReference type="NCBI Taxonomy" id="75939"/>
    <lineage>
        <taxon>Eukaryota</taxon>
        <taxon>Metazoa</taxon>
        <taxon>Chordata</taxon>
        <taxon>Craniata</taxon>
        <taxon>Vertebrata</taxon>
        <taxon>Euteleostomi</taxon>
        <taxon>Actinopterygii</taxon>
        <taxon>Neopterygii</taxon>
        <taxon>Teleostei</taxon>
        <taxon>Protacanthopterygii</taxon>
        <taxon>Esociformes</taxon>
        <taxon>Umbridae</taxon>
        <taxon>Dallia</taxon>
    </lineage>
</organism>
<evidence type="ECO:0000313" key="2">
    <source>
        <dbReference type="Proteomes" id="UP001157502"/>
    </source>
</evidence>
<comment type="caution">
    <text evidence="1">The sequence shown here is derived from an EMBL/GenBank/DDBJ whole genome shotgun (WGS) entry which is preliminary data.</text>
</comment>
<dbReference type="EMBL" id="CM055737">
    <property type="protein sequence ID" value="KAJ8006151.1"/>
    <property type="molecule type" value="Genomic_DNA"/>
</dbReference>
<evidence type="ECO:0000313" key="1">
    <source>
        <dbReference type="EMBL" id="KAJ8006151.1"/>
    </source>
</evidence>
<dbReference type="Proteomes" id="UP001157502">
    <property type="component" value="Chromosome 10"/>
</dbReference>
<protein>
    <submittedName>
        <fullName evidence="1">Uncharacterized protein</fullName>
    </submittedName>
</protein>
<name>A0ACC2GR56_DALPE</name>
<reference evidence="1" key="1">
    <citation type="submission" date="2021-05" db="EMBL/GenBank/DDBJ databases">
        <authorList>
            <person name="Pan Q."/>
            <person name="Jouanno E."/>
            <person name="Zahm M."/>
            <person name="Klopp C."/>
            <person name="Cabau C."/>
            <person name="Louis A."/>
            <person name="Berthelot C."/>
            <person name="Parey E."/>
            <person name="Roest Crollius H."/>
            <person name="Montfort J."/>
            <person name="Robinson-Rechavi M."/>
            <person name="Bouchez O."/>
            <person name="Lampietro C."/>
            <person name="Lopez Roques C."/>
            <person name="Donnadieu C."/>
            <person name="Postlethwait J."/>
            <person name="Bobe J."/>
            <person name="Dillon D."/>
            <person name="Chandos A."/>
            <person name="von Hippel F."/>
            <person name="Guiguen Y."/>
        </authorList>
    </citation>
    <scope>NUCLEOTIDE SEQUENCE</scope>
    <source>
        <strain evidence="1">YG-Jan2019</strain>
    </source>
</reference>
<proteinExistence type="predicted"/>
<accession>A0ACC2GR56</accession>
<gene>
    <name evidence="1" type="ORF">DPEC_G00125260</name>
</gene>
<sequence>MQIEPLWCPVLRGRPFFWPRGHYGLIPERASDPALPGVTAFQPQGLDFCHGRLTNHPAPHNRAPGPQRERAASMAPRCAATTLRRYPSPAAGRTKGEERRNGGGKKECMYHPRRYLDPPILSPGPPILTQAYPLHPLPYLPAPRRTGPTGTTLTDTPSPARFVLATYKIWQVAEFKST</sequence>